<evidence type="ECO:0000313" key="4">
    <source>
        <dbReference type="Proteomes" id="UP001151582"/>
    </source>
</evidence>
<organism evidence="3 4">
    <name type="scientific">Dimargaris verticillata</name>
    <dbReference type="NCBI Taxonomy" id="2761393"/>
    <lineage>
        <taxon>Eukaryota</taxon>
        <taxon>Fungi</taxon>
        <taxon>Fungi incertae sedis</taxon>
        <taxon>Zoopagomycota</taxon>
        <taxon>Kickxellomycotina</taxon>
        <taxon>Dimargaritomycetes</taxon>
        <taxon>Dimargaritales</taxon>
        <taxon>Dimargaritaceae</taxon>
        <taxon>Dimargaris</taxon>
    </lineage>
</organism>
<protein>
    <recommendedName>
        <fullName evidence="5">Pentacotripeptide-repeat region of PRORP domain-containing protein</fullName>
    </recommendedName>
</protein>
<evidence type="ECO:0000256" key="2">
    <source>
        <dbReference type="SAM" id="MobiDB-lite"/>
    </source>
</evidence>
<dbReference type="PANTHER" id="PTHR47447:SF21">
    <property type="entry name" value="PENTACOTRIPEPTIDE-REPEAT REGION OF PRORP DOMAIN-CONTAINING PROTEIN"/>
    <property type="match status" value="1"/>
</dbReference>
<proteinExistence type="predicted"/>
<keyword evidence="1" id="KW-0677">Repeat</keyword>
<comment type="caution">
    <text evidence="3">The sequence shown here is derived from an EMBL/GenBank/DDBJ whole genome shotgun (WGS) entry which is preliminary data.</text>
</comment>
<dbReference type="Gene3D" id="1.25.40.10">
    <property type="entry name" value="Tetratricopeptide repeat domain"/>
    <property type="match status" value="1"/>
</dbReference>
<evidence type="ECO:0000256" key="1">
    <source>
        <dbReference type="ARBA" id="ARBA00022737"/>
    </source>
</evidence>
<name>A0A9W8E8M9_9FUNG</name>
<evidence type="ECO:0000313" key="3">
    <source>
        <dbReference type="EMBL" id="KAJ1976661.1"/>
    </source>
</evidence>
<sequence length="704" mass="81422">MFKARPFHAPWFTQTVNRLTSGRVWAHHGRHVYPRQANPVGYEHLNRKFKEYKEKLSPRLAAEAVIEQYKQSWAQSRAKWGRRHPQDNRQQQRQMPMETGPELLLRFRRLLAENRDIHEAGKIFELLGTQTEIAHLTRQDWQRWFRMATLPDTDPNDRPWSRRRSFVSPSITFSQRQCGYLTLAVQHWIQHHNTQAYTPDDYTQVIRCLVLANQFPETFIVMGHAKQRGFSPHLPLLHLLYQGYRGAYLYGMALHTWYYLERWQLEPDPPLIALFVETLARGNDPDGYNDSPRPIDGKDKARTMFPYYQDDQDLLATAEKLFVKYSATAMPTSTYVAFIAGYARVGAFERVRQWHWQLQRAESQLLNPEDLTAAIRGLGIAGLCTEAEALYTLRRQAKACPEFDQCTDALCYAYVVNQRWSTLCQWYETHKLQVPLMSSTMRVDIIQAQCALGNIAIARLLWDAWAETASESGTINLSRLLALGPELFNNPQPALGLFDRIRTSTIVSTTPVLRSLVRILVQYPNHEAVQSRIPTMTELLHPGRIPTDPELHTLWIGYHLATKQLPKAIDLLERMLKNPHTLPTHATFASFVRYFCQHNLLLDAVNFLPFMRDQGTVPQTDLIYKVLFQVCTHNDLFLLQALVQEELWPDWVGLTPSYLALLAPIVARGLPNASLEQSDDPQDETYRAIADTLTTRYPGMCWQR</sequence>
<dbReference type="OrthoDB" id="185373at2759"/>
<dbReference type="Proteomes" id="UP001151582">
    <property type="component" value="Unassembled WGS sequence"/>
</dbReference>
<dbReference type="PANTHER" id="PTHR47447">
    <property type="entry name" value="OS03G0856100 PROTEIN"/>
    <property type="match status" value="1"/>
</dbReference>
<evidence type="ECO:0008006" key="5">
    <source>
        <dbReference type="Google" id="ProtNLM"/>
    </source>
</evidence>
<feature type="region of interest" description="Disordered" evidence="2">
    <location>
        <begin position="77"/>
        <end position="97"/>
    </location>
</feature>
<accession>A0A9W8E8M9</accession>
<dbReference type="EMBL" id="JANBQB010000411">
    <property type="protein sequence ID" value="KAJ1976661.1"/>
    <property type="molecule type" value="Genomic_DNA"/>
</dbReference>
<dbReference type="AlphaFoldDB" id="A0A9W8E8M9"/>
<gene>
    <name evidence="3" type="ORF">H4R34_003893</name>
</gene>
<keyword evidence="4" id="KW-1185">Reference proteome</keyword>
<dbReference type="InterPro" id="IPR011990">
    <property type="entry name" value="TPR-like_helical_dom_sf"/>
</dbReference>
<reference evidence="3" key="1">
    <citation type="submission" date="2022-07" db="EMBL/GenBank/DDBJ databases">
        <title>Phylogenomic reconstructions and comparative analyses of Kickxellomycotina fungi.</title>
        <authorList>
            <person name="Reynolds N.K."/>
            <person name="Stajich J.E."/>
            <person name="Barry K."/>
            <person name="Grigoriev I.V."/>
            <person name="Crous P."/>
            <person name="Smith M.E."/>
        </authorList>
    </citation>
    <scope>NUCLEOTIDE SEQUENCE</scope>
    <source>
        <strain evidence="3">RSA 567</strain>
    </source>
</reference>